<feature type="transmembrane region" description="Helical" evidence="4">
    <location>
        <begin position="30"/>
        <end position="51"/>
    </location>
</feature>
<keyword evidence="4" id="KW-1133">Transmembrane helix</keyword>
<dbReference type="RefSeq" id="WP_231447597.1">
    <property type="nucleotide sequence ID" value="NZ_JAJOMB010000018.1"/>
</dbReference>
<dbReference type="InterPro" id="IPR005754">
    <property type="entry name" value="Sortase"/>
</dbReference>
<keyword evidence="4" id="KW-0812">Transmembrane</keyword>
<keyword evidence="4" id="KW-0472">Membrane</keyword>
<dbReference type="Pfam" id="PF04203">
    <property type="entry name" value="Sortase"/>
    <property type="match status" value="1"/>
</dbReference>
<name>A0A9X1NKJ1_9ACTN</name>
<comment type="caution">
    <text evidence="5">The sequence shown here is derived from an EMBL/GenBank/DDBJ whole genome shotgun (WGS) entry which is preliminary data.</text>
</comment>
<dbReference type="InterPro" id="IPR023365">
    <property type="entry name" value="Sortase_dom-sf"/>
</dbReference>
<keyword evidence="6" id="KW-1185">Reference proteome</keyword>
<evidence type="ECO:0000256" key="3">
    <source>
        <dbReference type="SAM" id="MobiDB-lite"/>
    </source>
</evidence>
<feature type="region of interest" description="Disordered" evidence="3">
    <location>
        <begin position="1"/>
        <end position="25"/>
    </location>
</feature>
<evidence type="ECO:0000256" key="4">
    <source>
        <dbReference type="SAM" id="Phobius"/>
    </source>
</evidence>
<accession>A0A9X1NKJ1</accession>
<dbReference type="EMBL" id="JAJOMB010000018">
    <property type="protein sequence ID" value="MCD5314793.1"/>
    <property type="molecule type" value="Genomic_DNA"/>
</dbReference>
<evidence type="ECO:0000313" key="5">
    <source>
        <dbReference type="EMBL" id="MCD5314793.1"/>
    </source>
</evidence>
<evidence type="ECO:0000313" key="6">
    <source>
        <dbReference type="Proteomes" id="UP001138997"/>
    </source>
</evidence>
<evidence type="ECO:0000256" key="1">
    <source>
        <dbReference type="ARBA" id="ARBA00022801"/>
    </source>
</evidence>
<dbReference type="GO" id="GO:0016787">
    <property type="term" value="F:hydrolase activity"/>
    <property type="evidence" value="ECO:0007669"/>
    <property type="project" value="UniProtKB-KW"/>
</dbReference>
<dbReference type="NCBIfam" id="NF033747">
    <property type="entry name" value="class_E_sortase"/>
    <property type="match status" value="1"/>
</dbReference>
<dbReference type="Proteomes" id="UP001138997">
    <property type="component" value="Unassembled WGS sequence"/>
</dbReference>
<dbReference type="NCBIfam" id="TIGR01076">
    <property type="entry name" value="sortase_fam"/>
    <property type="match status" value="1"/>
</dbReference>
<feature type="active site" description="Proton donor/acceptor" evidence="2">
    <location>
        <position position="148"/>
    </location>
</feature>
<dbReference type="InterPro" id="IPR042003">
    <property type="entry name" value="Sortase_E"/>
</dbReference>
<reference evidence="5" key="1">
    <citation type="submission" date="2021-11" db="EMBL/GenBank/DDBJ databases">
        <title>Streptomyces corallinus and Kineosporia corallina sp. nov., two new coral-derived marine actinobacteria.</title>
        <authorList>
            <person name="Buangrab K."/>
            <person name="Sutthacheep M."/>
            <person name="Yeemin T."/>
            <person name="Harunari E."/>
            <person name="Igarashi Y."/>
            <person name="Sripreechasak P."/>
            <person name="Kanchanasin P."/>
            <person name="Tanasupawat S."/>
            <person name="Phongsopitanun W."/>
        </authorList>
    </citation>
    <scope>NUCLEOTIDE SEQUENCE</scope>
    <source>
        <strain evidence="5">JCM 31032</strain>
    </source>
</reference>
<evidence type="ECO:0000256" key="2">
    <source>
        <dbReference type="PIRSR" id="PIRSR605754-1"/>
    </source>
</evidence>
<keyword evidence="1" id="KW-0378">Hydrolase</keyword>
<dbReference type="Gene3D" id="2.40.260.10">
    <property type="entry name" value="Sortase"/>
    <property type="match status" value="1"/>
</dbReference>
<dbReference type="SUPFAM" id="SSF63817">
    <property type="entry name" value="Sortase"/>
    <property type="match status" value="1"/>
</dbReference>
<proteinExistence type="predicted"/>
<protein>
    <submittedName>
        <fullName evidence="5">Class E sortase</fullName>
    </submittedName>
</protein>
<gene>
    <name evidence="5" type="ORF">LR394_28220</name>
</gene>
<organism evidence="5 6">
    <name type="scientific">Kineosporia babensis</name>
    <dbReference type="NCBI Taxonomy" id="499548"/>
    <lineage>
        <taxon>Bacteria</taxon>
        <taxon>Bacillati</taxon>
        <taxon>Actinomycetota</taxon>
        <taxon>Actinomycetes</taxon>
        <taxon>Kineosporiales</taxon>
        <taxon>Kineosporiaceae</taxon>
        <taxon>Kineosporia</taxon>
    </lineage>
</organism>
<dbReference type="AlphaFoldDB" id="A0A9X1NKJ1"/>
<sequence length="235" mass="25466">MPGTTVVPSLGHDGPRHSAPPKPRNRKAQFATLAIVIGFLALLGSGGWLLWSRQAGTAQAEGTVQALQEEWRDAPRPAETATAAAKTPKAEPAIPGKAFAIMTVPRFGKNWQMPIFEGIGSSSLRGGVGHYPNTAMPGSVGNFAVAGHRTTWARPFQKVDELRNGDEVIVQTREERFVYRVTSHQIVAPDETGVLDPVPGVPGGTPYQAQLTLTTCHPEYSDWQRWIVRAELVRS</sequence>
<dbReference type="CDD" id="cd05830">
    <property type="entry name" value="Sortase_E"/>
    <property type="match status" value="1"/>
</dbReference>
<feature type="active site" description="Acyl-thioester intermediate" evidence="2">
    <location>
        <position position="216"/>
    </location>
</feature>
<dbReference type="InterPro" id="IPR053465">
    <property type="entry name" value="Sortase_Class_E"/>
</dbReference>